<dbReference type="SUPFAM" id="SSF52218">
    <property type="entry name" value="Flavoproteins"/>
    <property type="match status" value="1"/>
</dbReference>
<dbReference type="Proteomes" id="UP000183918">
    <property type="component" value="Unassembled WGS sequence"/>
</dbReference>
<dbReference type="PANTHER" id="PTHR38030">
    <property type="entry name" value="PROTOPORPHYRINOGEN IX DEHYDROGENASE [MENAQUINONE]"/>
    <property type="match status" value="1"/>
</dbReference>
<gene>
    <name evidence="2" type="ORF">SAMN02910414_01996</name>
</gene>
<protein>
    <submittedName>
        <fullName evidence="2">Flavodoxin</fullName>
    </submittedName>
</protein>
<evidence type="ECO:0000313" key="3">
    <source>
        <dbReference type="Proteomes" id="UP000183918"/>
    </source>
</evidence>
<dbReference type="Gene3D" id="3.40.50.360">
    <property type="match status" value="1"/>
</dbReference>
<dbReference type="AlphaFoldDB" id="A0A1H3LFE6"/>
<dbReference type="EMBL" id="FNPG01000025">
    <property type="protein sequence ID" value="SDY63123.1"/>
    <property type="molecule type" value="Genomic_DNA"/>
</dbReference>
<sequence length="170" mass="19418">MKTAIIYYSKHHGNTKKLLDAIVETNPDIQLIDITEKHEVNLCKYDRIGIASGIYFGKFAKQILTFAKINLPEYSKVFFVYTYGSADKKTYTKEIKKIVKDLYCDIVGEFGCPGFDDFGPLKLFGGLQKEHPTVDEINSAVEFYEKVKETTNALITKRKLRKKLELGTCN</sequence>
<dbReference type="PANTHER" id="PTHR38030:SF2">
    <property type="entry name" value="PROTOPORPHYRINOGEN IX DEHYDROGENASE [QUINONE]"/>
    <property type="match status" value="1"/>
</dbReference>
<feature type="domain" description="Flavodoxin" evidence="1">
    <location>
        <begin position="5"/>
        <end position="97"/>
    </location>
</feature>
<dbReference type="RefSeq" id="WP_074718567.1">
    <property type="nucleotide sequence ID" value="NZ_FNPG01000025.1"/>
</dbReference>
<dbReference type="InterPro" id="IPR026816">
    <property type="entry name" value="Flavodoxin_dom"/>
</dbReference>
<dbReference type="InterPro" id="IPR052200">
    <property type="entry name" value="Protoporphyrinogen_IX_DH"/>
</dbReference>
<dbReference type="InterPro" id="IPR029039">
    <property type="entry name" value="Flavoprotein-like_sf"/>
</dbReference>
<proteinExistence type="predicted"/>
<evidence type="ECO:0000259" key="1">
    <source>
        <dbReference type="Pfam" id="PF12724"/>
    </source>
</evidence>
<name>A0A1H3LFE6_9FIRM</name>
<dbReference type="OrthoDB" id="4564047at2"/>
<dbReference type="GO" id="GO:0070819">
    <property type="term" value="F:menaquinone-dependent protoporphyrinogen oxidase activity"/>
    <property type="evidence" value="ECO:0007669"/>
    <property type="project" value="TreeGrafter"/>
</dbReference>
<dbReference type="GO" id="GO:0006783">
    <property type="term" value="P:heme biosynthetic process"/>
    <property type="evidence" value="ECO:0007669"/>
    <property type="project" value="TreeGrafter"/>
</dbReference>
<evidence type="ECO:0000313" key="2">
    <source>
        <dbReference type="EMBL" id="SDY63123.1"/>
    </source>
</evidence>
<dbReference type="STRING" id="1122142.SAMN02910414_01996"/>
<reference evidence="2 3" key="1">
    <citation type="submission" date="2016-10" db="EMBL/GenBank/DDBJ databases">
        <authorList>
            <person name="de Groot N.N."/>
        </authorList>
    </citation>
    <scope>NUCLEOTIDE SEQUENCE [LARGE SCALE GENOMIC DNA]</scope>
    <source>
        <strain evidence="2 3">DSM 14045</strain>
    </source>
</reference>
<dbReference type="GO" id="GO:0010181">
    <property type="term" value="F:FMN binding"/>
    <property type="evidence" value="ECO:0007669"/>
    <property type="project" value="TreeGrafter"/>
</dbReference>
<organism evidence="2 3">
    <name type="scientific">Lachnobacterium bovis DSM 14045</name>
    <dbReference type="NCBI Taxonomy" id="1122142"/>
    <lineage>
        <taxon>Bacteria</taxon>
        <taxon>Bacillati</taxon>
        <taxon>Bacillota</taxon>
        <taxon>Clostridia</taxon>
        <taxon>Lachnospirales</taxon>
        <taxon>Lachnospiraceae</taxon>
        <taxon>Lachnobacterium</taxon>
    </lineage>
</organism>
<dbReference type="Pfam" id="PF12724">
    <property type="entry name" value="Flavodoxin_5"/>
    <property type="match status" value="1"/>
</dbReference>
<accession>A0A1H3LFE6</accession>
<keyword evidence="3" id="KW-1185">Reference proteome</keyword>